<keyword evidence="7" id="KW-0862">Zinc</keyword>
<dbReference type="FunFam" id="3.30.420.40:FF:000136">
    <property type="entry name" value="Putative fructokinase"/>
    <property type="match status" value="1"/>
</dbReference>
<evidence type="ECO:0000313" key="15">
    <source>
        <dbReference type="Proteomes" id="UP000435910"/>
    </source>
</evidence>
<dbReference type="InterPro" id="IPR051804">
    <property type="entry name" value="Carb_Metab_Reg_Kinase/Isom"/>
</dbReference>
<dbReference type="PANTHER" id="PTHR42742:SF3">
    <property type="entry name" value="FRUCTOKINASE"/>
    <property type="match status" value="1"/>
</dbReference>
<evidence type="ECO:0000256" key="8">
    <source>
        <dbReference type="ARBA" id="ARBA00022840"/>
    </source>
</evidence>
<dbReference type="Proteomes" id="UP000595038">
    <property type="component" value="Chromosome"/>
</dbReference>
<gene>
    <name evidence="14" type="ORF">CHCC16736_0943</name>
    <name evidence="13" type="ORF">I6G80_07545</name>
</gene>
<dbReference type="InterPro" id="IPR043129">
    <property type="entry name" value="ATPase_NBD"/>
</dbReference>
<dbReference type="GO" id="GO:0005524">
    <property type="term" value="F:ATP binding"/>
    <property type="evidence" value="ECO:0007669"/>
    <property type="project" value="UniProtKB-KW"/>
</dbReference>
<evidence type="ECO:0000256" key="10">
    <source>
        <dbReference type="ARBA" id="ARBA00023277"/>
    </source>
</evidence>
<dbReference type="CDD" id="cd24067">
    <property type="entry name" value="ASKHA_NBD_ROK_BsFRK-like"/>
    <property type="match status" value="1"/>
</dbReference>
<evidence type="ECO:0000313" key="14">
    <source>
        <dbReference type="EMBL" id="TWL31775.1"/>
    </source>
</evidence>
<reference evidence="13 16" key="2">
    <citation type="submission" date="2020-12" db="EMBL/GenBank/DDBJ databases">
        <title>FDA dAtabase for Regulatory Grade micrObial Sequences (FDA-ARGOS): Supporting development and validation of Infectious Disease Dx tests.</title>
        <authorList>
            <person name="Nelson B."/>
            <person name="Plummer A."/>
            <person name="Tallon L."/>
            <person name="Sadzewicz L."/>
            <person name="Zhao X."/>
            <person name="Boylan J."/>
            <person name="Ott S."/>
            <person name="Bowen H."/>
            <person name="Vavikolanu K."/>
            <person name="Mehta A."/>
            <person name="Aluvathingal J."/>
            <person name="Nadendla S."/>
            <person name="Myers T."/>
            <person name="Yan Y."/>
            <person name="Sichtig H."/>
        </authorList>
    </citation>
    <scope>NUCLEOTIDE SEQUENCE [LARGE SCALE GENOMIC DNA]</scope>
    <source>
        <strain evidence="13 16">FDAARGOS_923</strain>
    </source>
</reference>
<evidence type="ECO:0000256" key="2">
    <source>
        <dbReference type="ARBA" id="ARBA00006479"/>
    </source>
</evidence>
<comment type="similarity">
    <text evidence="2">Belongs to the ROK (NagC/XylR) family.</text>
</comment>
<evidence type="ECO:0000256" key="9">
    <source>
        <dbReference type="ARBA" id="ARBA00022842"/>
    </source>
</evidence>
<accession>A0A1Y0YMI6</accession>
<keyword evidence="5" id="KW-0547">Nucleotide-binding</keyword>
<dbReference type="GO" id="GO:0008865">
    <property type="term" value="F:fructokinase activity"/>
    <property type="evidence" value="ECO:0007669"/>
    <property type="project" value="UniProtKB-EC"/>
</dbReference>
<comment type="catalytic activity">
    <reaction evidence="12">
        <text>D-fructose + ATP = D-fructose 6-phosphate + ADP + H(+)</text>
        <dbReference type="Rhea" id="RHEA:16125"/>
        <dbReference type="ChEBI" id="CHEBI:15378"/>
        <dbReference type="ChEBI" id="CHEBI:30616"/>
        <dbReference type="ChEBI" id="CHEBI:37721"/>
        <dbReference type="ChEBI" id="CHEBI:61527"/>
        <dbReference type="ChEBI" id="CHEBI:456216"/>
        <dbReference type="EC" id="2.7.1.4"/>
    </reaction>
</comment>
<keyword evidence="8" id="KW-0067">ATP-binding</keyword>
<evidence type="ECO:0000256" key="4">
    <source>
        <dbReference type="ARBA" id="ARBA00022723"/>
    </source>
</evidence>
<evidence type="ECO:0000256" key="7">
    <source>
        <dbReference type="ARBA" id="ARBA00022833"/>
    </source>
</evidence>
<evidence type="ECO:0000313" key="13">
    <source>
        <dbReference type="EMBL" id="QPR74109.1"/>
    </source>
</evidence>
<protein>
    <recommendedName>
        <fullName evidence="11">fructokinase</fullName>
        <ecNumber evidence="11">2.7.1.4</ecNumber>
    </recommendedName>
</protein>
<keyword evidence="9" id="KW-0460">Magnesium</keyword>
<dbReference type="PANTHER" id="PTHR42742">
    <property type="entry name" value="TRANSCRIPTIONAL REPRESSOR MPRA"/>
    <property type="match status" value="1"/>
</dbReference>
<evidence type="ECO:0000256" key="6">
    <source>
        <dbReference type="ARBA" id="ARBA00022777"/>
    </source>
</evidence>
<dbReference type="AlphaFoldDB" id="A0A1Y0YMI6"/>
<dbReference type="Gene3D" id="3.30.420.40">
    <property type="match status" value="2"/>
</dbReference>
<evidence type="ECO:0000256" key="12">
    <source>
        <dbReference type="ARBA" id="ARBA00048451"/>
    </source>
</evidence>
<dbReference type="InterPro" id="IPR000600">
    <property type="entry name" value="ROK"/>
</dbReference>
<evidence type="ECO:0000256" key="3">
    <source>
        <dbReference type="ARBA" id="ARBA00022679"/>
    </source>
</evidence>
<dbReference type="GeneID" id="92859894"/>
<dbReference type="GO" id="GO:0046872">
    <property type="term" value="F:metal ion binding"/>
    <property type="evidence" value="ECO:0007669"/>
    <property type="project" value="UniProtKB-KW"/>
</dbReference>
<keyword evidence="4" id="KW-0479">Metal-binding</keyword>
<dbReference type="Pfam" id="PF00480">
    <property type="entry name" value="ROK"/>
    <property type="match status" value="1"/>
</dbReference>
<dbReference type="SUPFAM" id="SSF53067">
    <property type="entry name" value="Actin-like ATPase domain"/>
    <property type="match status" value="1"/>
</dbReference>
<dbReference type="FunFam" id="3.30.420.40:FF:000153">
    <property type="entry name" value="Putative fructokinase"/>
    <property type="match status" value="1"/>
</dbReference>
<evidence type="ECO:0000256" key="5">
    <source>
        <dbReference type="ARBA" id="ARBA00022741"/>
    </source>
</evidence>
<organism evidence="14 15">
    <name type="scientific">Bacillus licheniformis</name>
    <dbReference type="NCBI Taxonomy" id="1402"/>
    <lineage>
        <taxon>Bacteria</taxon>
        <taxon>Bacillati</taxon>
        <taxon>Bacillota</taxon>
        <taxon>Bacilli</taxon>
        <taxon>Bacillales</taxon>
        <taxon>Bacillaceae</taxon>
        <taxon>Bacillus</taxon>
    </lineage>
</organism>
<keyword evidence="10" id="KW-0119">Carbohydrate metabolism</keyword>
<keyword evidence="3" id="KW-0808">Transferase</keyword>
<dbReference type="EMBL" id="CP065647">
    <property type="protein sequence ID" value="QPR74109.1"/>
    <property type="molecule type" value="Genomic_DNA"/>
</dbReference>
<evidence type="ECO:0000256" key="11">
    <source>
        <dbReference type="ARBA" id="ARBA00038887"/>
    </source>
</evidence>
<dbReference type="OMA" id="AWQNFNF"/>
<name>A0A1Y0YMI6_BACLI</name>
<sequence>MKHYGAIEAGGTKFVCAVGTEKGEIIDRLTIPTETPEETIGKLTDFFSKYQLTSMGVGSFGPISVAKNKEDYGYITNTPKLAWKGYPFIPELEKRLGIPVSFTTDVNAAALGELTKGEAQGLESCLYITVGTGIGAGAIVGGRLVQSTLHPEMGHLLIRRHPQDTFEGICPYHKDCLEGMASGPALEKRWGKKGKDLAENEEVWELEADYLAQALMQYILILCPEKIIMGGGVMKQQQLFPLIRKKLAEYLNGYVDLPDLEEYIVPPGLGDDQGITGALALAHSIG</sequence>
<dbReference type="EC" id="2.7.1.4" evidence="11"/>
<reference evidence="14 15" key="1">
    <citation type="submission" date="2019-06" db="EMBL/GenBank/DDBJ databases">
        <title>Genome sequence analysis of &gt;100 Bacillus licheniformis strains suggests intrinsic resistance to this species.</title>
        <authorList>
            <person name="Wels M."/>
            <person name="Siezen R.J."/>
            <person name="Johansen E."/>
            <person name="Stuer-Lauridsen B."/>
            <person name="Bjerre K."/>
            <person name="Nielsen B.K.K."/>
        </authorList>
    </citation>
    <scope>NUCLEOTIDE SEQUENCE [LARGE SCALE GENOMIC DNA]</scope>
    <source>
        <strain evidence="14 15">BAC-16736</strain>
    </source>
</reference>
<comment type="cofactor">
    <cofactor evidence="1">
        <name>Mg(2+)</name>
        <dbReference type="ChEBI" id="CHEBI:18420"/>
    </cofactor>
</comment>
<dbReference type="RefSeq" id="WP_003185197.1">
    <property type="nucleotide sequence ID" value="NZ_BEXU01000021.1"/>
</dbReference>
<proteinExistence type="inferred from homology"/>
<evidence type="ECO:0000313" key="16">
    <source>
        <dbReference type="Proteomes" id="UP000595038"/>
    </source>
</evidence>
<dbReference type="Proteomes" id="UP000435910">
    <property type="component" value="Unassembled WGS sequence"/>
</dbReference>
<keyword evidence="6 14" id="KW-0418">Kinase</keyword>
<evidence type="ECO:0000256" key="1">
    <source>
        <dbReference type="ARBA" id="ARBA00001946"/>
    </source>
</evidence>
<dbReference type="EMBL" id="NILC01000010">
    <property type="protein sequence ID" value="TWL31775.1"/>
    <property type="molecule type" value="Genomic_DNA"/>
</dbReference>